<gene>
    <name evidence="1" type="ORF">E3T51_14630</name>
</gene>
<reference evidence="1 2" key="1">
    <citation type="submission" date="2019-03" db="EMBL/GenBank/DDBJ databases">
        <title>Genomics of glacier-inhabiting Cryobacterium strains.</title>
        <authorList>
            <person name="Liu Q."/>
            <person name="Xin Y.-H."/>
        </authorList>
    </citation>
    <scope>NUCLEOTIDE SEQUENCE [LARGE SCALE GENOMIC DNA]</scope>
    <source>
        <strain evidence="1 2">Sr54</strain>
    </source>
</reference>
<dbReference type="AlphaFoldDB" id="A0A4R9BHZ4"/>
<comment type="caution">
    <text evidence="1">The sequence shown here is derived from an EMBL/GenBank/DDBJ whole genome shotgun (WGS) entry which is preliminary data.</text>
</comment>
<sequence>MPAEIDQQVTLSFDSWHNAQTKTEIGIGADGAMTVANLPAVRAAWRIVQSGHSVVVQVWSMPERPRASGATIRVWVCNGDSARAIDAKILEHTLQLDGGESARTTQTRFATGWIVTGEPGGAHRSQ</sequence>
<dbReference type="RefSeq" id="WP_134530501.1">
    <property type="nucleotide sequence ID" value="NZ_SOHN01000018.1"/>
</dbReference>
<evidence type="ECO:0000313" key="2">
    <source>
        <dbReference type="Proteomes" id="UP000297626"/>
    </source>
</evidence>
<dbReference type="EMBL" id="SOHN01000018">
    <property type="protein sequence ID" value="TFD85103.1"/>
    <property type="molecule type" value="Genomic_DNA"/>
</dbReference>
<dbReference type="Proteomes" id="UP000297626">
    <property type="component" value="Unassembled WGS sequence"/>
</dbReference>
<accession>A0A4R9BHZ4</accession>
<name>A0A4R9BHZ4_9MICO</name>
<proteinExistence type="predicted"/>
<evidence type="ECO:0000313" key="1">
    <source>
        <dbReference type="EMBL" id="TFD85103.1"/>
    </source>
</evidence>
<protein>
    <submittedName>
        <fullName evidence="1">Uncharacterized protein</fullName>
    </submittedName>
</protein>
<organism evidence="1 2">
    <name type="scientific">Cryobacterium serini</name>
    <dbReference type="NCBI Taxonomy" id="1259201"/>
    <lineage>
        <taxon>Bacteria</taxon>
        <taxon>Bacillati</taxon>
        <taxon>Actinomycetota</taxon>
        <taxon>Actinomycetes</taxon>
        <taxon>Micrococcales</taxon>
        <taxon>Microbacteriaceae</taxon>
        <taxon>Cryobacterium</taxon>
    </lineage>
</organism>
<keyword evidence="2" id="KW-1185">Reference proteome</keyword>